<dbReference type="PROSITE" id="PS50097">
    <property type="entry name" value="BTB"/>
    <property type="match status" value="1"/>
</dbReference>
<accession>A0A9J6BNK6</accession>
<dbReference type="OrthoDB" id="6359816at2759"/>
<evidence type="ECO:0000313" key="2">
    <source>
        <dbReference type="EMBL" id="KAG5671288.1"/>
    </source>
</evidence>
<feature type="domain" description="BTB" evidence="1">
    <location>
        <begin position="142"/>
        <end position="208"/>
    </location>
</feature>
<gene>
    <name evidence="2" type="ORF">PVAND_001493</name>
</gene>
<evidence type="ECO:0000313" key="3">
    <source>
        <dbReference type="Proteomes" id="UP001107558"/>
    </source>
</evidence>
<proteinExistence type="predicted"/>
<keyword evidence="3" id="KW-1185">Reference proteome</keyword>
<evidence type="ECO:0000259" key="1">
    <source>
        <dbReference type="PROSITE" id="PS50097"/>
    </source>
</evidence>
<dbReference type="SMART" id="SM00225">
    <property type="entry name" value="BTB"/>
    <property type="match status" value="1"/>
</dbReference>
<organism evidence="2 3">
    <name type="scientific">Polypedilum vanderplanki</name>
    <name type="common">Sleeping chironomid midge</name>
    <dbReference type="NCBI Taxonomy" id="319348"/>
    <lineage>
        <taxon>Eukaryota</taxon>
        <taxon>Metazoa</taxon>
        <taxon>Ecdysozoa</taxon>
        <taxon>Arthropoda</taxon>
        <taxon>Hexapoda</taxon>
        <taxon>Insecta</taxon>
        <taxon>Pterygota</taxon>
        <taxon>Neoptera</taxon>
        <taxon>Endopterygota</taxon>
        <taxon>Diptera</taxon>
        <taxon>Nematocera</taxon>
        <taxon>Chironomoidea</taxon>
        <taxon>Chironomidae</taxon>
        <taxon>Chironominae</taxon>
        <taxon>Polypedilum</taxon>
        <taxon>Polypedilum</taxon>
    </lineage>
</organism>
<protein>
    <recommendedName>
        <fullName evidence="1">BTB domain-containing protein</fullName>
    </recommendedName>
</protein>
<dbReference type="AlphaFoldDB" id="A0A9J6BNK6"/>
<dbReference type="PANTHER" id="PTHR24413">
    <property type="entry name" value="SPECKLE-TYPE POZ PROTEIN"/>
    <property type="match status" value="1"/>
</dbReference>
<dbReference type="Proteomes" id="UP001107558">
    <property type="component" value="Chromosome 3"/>
</dbReference>
<dbReference type="Gene3D" id="3.30.710.10">
    <property type="entry name" value="Potassium Channel Kv1.1, Chain A"/>
    <property type="match status" value="1"/>
</dbReference>
<dbReference type="EMBL" id="JADBJN010000003">
    <property type="protein sequence ID" value="KAG5671288.1"/>
    <property type="molecule type" value="Genomic_DNA"/>
</dbReference>
<dbReference type="InterPro" id="IPR000210">
    <property type="entry name" value="BTB/POZ_dom"/>
</dbReference>
<name>A0A9J6BNK6_POLVA</name>
<dbReference type="Gene3D" id="1.25.40.420">
    <property type="match status" value="1"/>
</dbReference>
<reference evidence="2" key="1">
    <citation type="submission" date="2021-03" db="EMBL/GenBank/DDBJ databases">
        <title>Chromosome level genome of the anhydrobiotic midge Polypedilum vanderplanki.</title>
        <authorList>
            <person name="Yoshida Y."/>
            <person name="Kikawada T."/>
            <person name="Gusev O."/>
        </authorList>
    </citation>
    <scope>NUCLEOTIDE SEQUENCE</scope>
    <source>
        <strain evidence="2">NIAS01</strain>
        <tissue evidence="2">Whole body or cell culture</tissue>
    </source>
</reference>
<dbReference type="Pfam" id="PF00651">
    <property type="entry name" value="BTB"/>
    <property type="match status" value="1"/>
</dbReference>
<sequence>MSKEFEFKLPSITFLDEESETKVFNNEYGNWTISLNYKVNYLFGTIVYESIFDKHLIDTKQIQVNVQISEPNYRNLFSSIAAKNCGGTTFLFEYMSNSHYSYLRTNFQISVKVKLPEVKYKLINHEGAKGHLKKLFETGNHADITIQSNGKELKVHKLILMRSEVFEKMLTGPTKEAQSGIIVIKDFKFEVIAEMCRYLYYDEIPKIQTLALLLLIAADKYMVEDLADKCEKFLLKNVNSVNFHDILITADRLNKNALREAAIDYIIANRKEIFPSAKWKELKNNNVQLALLVTEKFMMTNA</sequence>
<dbReference type="InterPro" id="IPR011333">
    <property type="entry name" value="SKP1/BTB/POZ_sf"/>
</dbReference>
<dbReference type="SUPFAM" id="SSF54695">
    <property type="entry name" value="POZ domain"/>
    <property type="match status" value="1"/>
</dbReference>
<comment type="caution">
    <text evidence="2">The sequence shown here is derived from an EMBL/GenBank/DDBJ whole genome shotgun (WGS) entry which is preliminary data.</text>
</comment>